<feature type="domain" description="CxC7-like cysteine cluster associated with KDZ transposases" evidence="1">
    <location>
        <begin position="12"/>
        <end position="73"/>
    </location>
</feature>
<dbReference type="InterPro" id="IPR041300">
    <property type="entry name" value="CxC7"/>
</dbReference>
<accession>A0ABR0ZLE1</accession>
<dbReference type="Pfam" id="PF18866">
    <property type="entry name" value="CxC7"/>
    <property type="match status" value="1"/>
</dbReference>
<evidence type="ECO:0000313" key="3">
    <source>
        <dbReference type="Proteomes" id="UP001369086"/>
    </source>
</evidence>
<gene>
    <name evidence="2" type="ORF">HHUSO_G11194</name>
</gene>
<dbReference type="EMBL" id="JAHFZB010000009">
    <property type="protein sequence ID" value="KAK6485416.1"/>
    <property type="molecule type" value="Genomic_DNA"/>
</dbReference>
<organism evidence="2 3">
    <name type="scientific">Huso huso</name>
    <name type="common">Beluga</name>
    <name type="synonym">Acipenser huso</name>
    <dbReference type="NCBI Taxonomy" id="61971"/>
    <lineage>
        <taxon>Eukaryota</taxon>
        <taxon>Metazoa</taxon>
        <taxon>Chordata</taxon>
        <taxon>Craniata</taxon>
        <taxon>Vertebrata</taxon>
        <taxon>Euteleostomi</taxon>
        <taxon>Actinopterygii</taxon>
        <taxon>Chondrostei</taxon>
        <taxon>Acipenseriformes</taxon>
        <taxon>Acipenseridae</taxon>
        <taxon>Huso</taxon>
    </lineage>
</organism>
<reference evidence="2 3" key="1">
    <citation type="submission" date="2021-05" db="EMBL/GenBank/DDBJ databases">
        <authorList>
            <person name="Zahm M."/>
            <person name="Klopp C."/>
            <person name="Cabau C."/>
            <person name="Kuhl H."/>
            <person name="Suciu R."/>
            <person name="Ciorpac M."/>
            <person name="Holostenco D."/>
            <person name="Gessner J."/>
            <person name="Wuertz S."/>
            <person name="Hohne C."/>
            <person name="Stock M."/>
            <person name="Gislard M."/>
            <person name="Lluch J."/>
            <person name="Milhes M."/>
            <person name="Lampietro C."/>
            <person name="Lopez Roques C."/>
            <person name="Donnadieu C."/>
            <person name="Du K."/>
            <person name="Schartl M."/>
            <person name="Guiguen Y."/>
        </authorList>
    </citation>
    <scope>NUCLEOTIDE SEQUENCE [LARGE SCALE GENOMIC DNA]</scope>
    <source>
        <strain evidence="2">Hh-F2</strain>
        <tissue evidence="2">Blood</tissue>
    </source>
</reference>
<name>A0ABR0ZLE1_HUSHU</name>
<comment type="caution">
    <text evidence="2">The sequence shown here is derived from an EMBL/GenBank/DDBJ whole genome shotgun (WGS) entry which is preliminary data.</text>
</comment>
<sequence length="80" mass="8921">MISRDFVSSVVNWNMFTQEYIQEHRSEFQITECGHCGTSCKDLAAGYVGDGQHGVLRGYYAEVQHPGFCSVDCAQGHSPF</sequence>
<evidence type="ECO:0000259" key="1">
    <source>
        <dbReference type="Pfam" id="PF18866"/>
    </source>
</evidence>
<proteinExistence type="predicted"/>
<evidence type="ECO:0000313" key="2">
    <source>
        <dbReference type="EMBL" id="KAK6485416.1"/>
    </source>
</evidence>
<protein>
    <recommendedName>
        <fullName evidence="1">CxC7-like cysteine cluster associated with KDZ transposases domain-containing protein</fullName>
    </recommendedName>
</protein>
<dbReference type="Proteomes" id="UP001369086">
    <property type="component" value="Unassembled WGS sequence"/>
</dbReference>
<keyword evidence="3" id="KW-1185">Reference proteome</keyword>